<dbReference type="RefSeq" id="WP_011039417.1">
    <property type="nucleotide sequence ID" value="NC_003903.1"/>
</dbReference>
<dbReference type="OrthoDB" id="9961490at2"/>
<reference evidence="1 2" key="1">
    <citation type="journal article" date="1998" name="J. Bacteriol.">
        <title>Cloning and physical mapping of the EcoRI fragments of the giant linear plasmid SCP1.</title>
        <authorList>
            <person name="Redenbach M."/>
            <person name="Ikeda K."/>
            <person name="Yamasaki M."/>
            <person name="Kinashi H."/>
        </authorList>
    </citation>
    <scope>NUCLEOTIDE SEQUENCE [LARGE SCALE GENOMIC DNA]</scope>
    <source>
        <strain evidence="2">ATCC BAA-471 / A3(2) / M145</strain>
    </source>
</reference>
<keyword evidence="2" id="KW-1185">Reference proteome</keyword>
<evidence type="ECO:0000313" key="1">
    <source>
        <dbReference type="EMBL" id="CAC36639.1"/>
    </source>
</evidence>
<reference evidence="2" key="2">
    <citation type="journal article" date="2002" name="Nature">
        <title>Complete genome sequence of the model actinomycete Streptomyces coelicolor A3(2).</title>
        <authorList>
            <person name="Bentley S.D."/>
            <person name="Chater K.F."/>
            <person name="Cerdeno-Tarraga A.M."/>
            <person name="Challis G.L."/>
            <person name="Thomson N.R."/>
            <person name="James K.D."/>
            <person name="Harris D.E."/>
            <person name="Quail M.A."/>
            <person name="Kieser H."/>
            <person name="Harper D."/>
            <person name="Bateman A."/>
            <person name="Brown S."/>
            <person name="Chandra G."/>
            <person name="Chen C.W."/>
            <person name="Collins M."/>
            <person name="Cronin A."/>
            <person name="Fraser A."/>
            <person name="Goble A."/>
            <person name="Hidalgo J."/>
            <person name="Hornsby T."/>
            <person name="Howarth S."/>
            <person name="Huang C.H."/>
            <person name="Kieser T."/>
            <person name="Larke L."/>
            <person name="Murphy L."/>
            <person name="Oliver K."/>
            <person name="O'Neil S."/>
            <person name="Rabbinowitsch E."/>
            <person name="Rajandream M.A."/>
            <person name="Rutherford K."/>
            <person name="Rutter S."/>
            <person name="Seeger K."/>
            <person name="Saunders D."/>
            <person name="Sharp S."/>
            <person name="Squares R."/>
            <person name="Squares S."/>
            <person name="Taylor K."/>
            <person name="Warren T."/>
            <person name="Wietzorrek A."/>
            <person name="Woodward J."/>
            <person name="Barrell B.G."/>
            <person name="Parkhill J."/>
            <person name="Hopwood D.A."/>
        </authorList>
    </citation>
    <scope>NUCLEOTIDE SEQUENCE [LARGE SCALE GENOMIC DNA]</scope>
    <source>
        <strain evidence="2">ATCC BAA-471 / A3(2) / M145</strain>
    </source>
</reference>
<dbReference type="STRING" id="100226.gene:17765623"/>
<dbReference type="HOGENOM" id="CLU_2958654_0_0_11"/>
<reference evidence="1 2" key="3">
    <citation type="journal article" date="2008" name="Proc. Natl. Acad. Sci. U.S.A.">
        <title>2-Alkyl-4-hydroxymethylfuran-3-carboxylic acids, antibiotic production inducers discovered by Streptomyces coelicolor genome mining.</title>
        <authorList>
            <person name="Corre C."/>
            <person name="Song L."/>
            <person name="O'Rourke S."/>
            <person name="Chater K.F."/>
            <person name="Challis G.L."/>
        </authorList>
    </citation>
    <scope>NUCLEOTIDE SEQUENCE [LARGE SCALE GENOMIC DNA]</scope>
    <source>
        <strain evidence="2">ATCC BAA-471 / A3(2) / M145</strain>
    </source>
</reference>
<proteinExistence type="predicted"/>
<sequence>MPNHLPAHQAAAALHAAEDELAKLRRCVREVAAFLHDQAHDLPTRQALAQHLDLPVPNQ</sequence>
<organism evidence="1 2">
    <name type="scientific">Streptomyces coelicolor (strain ATCC BAA-471 / A3(2) / M145)</name>
    <dbReference type="NCBI Taxonomy" id="100226"/>
    <lineage>
        <taxon>Bacteria</taxon>
        <taxon>Bacillati</taxon>
        <taxon>Actinomycetota</taxon>
        <taxon>Actinomycetes</taxon>
        <taxon>Kitasatosporales</taxon>
        <taxon>Streptomycetaceae</taxon>
        <taxon>Streptomyces</taxon>
        <taxon>Streptomyces albidoflavus group</taxon>
    </lineage>
</organism>
<name>Q9AD32_STRCO</name>
<dbReference type="KEGG" id="sco:SCP1.118"/>
<dbReference type="PATRIC" id="fig|100226.15.peg.8067"/>
<dbReference type="AlphaFoldDB" id="Q9AD32"/>
<dbReference type="Proteomes" id="UP000001973">
    <property type="component" value="Plasmid SCP1"/>
</dbReference>
<dbReference type="InParanoid" id="Q9AD32"/>
<geneLocation type="plasmid" evidence="2">
    <name>SCP1</name>
</geneLocation>
<dbReference type="EMBL" id="AL589148">
    <property type="protein sequence ID" value="CAC36639.1"/>
    <property type="molecule type" value="Genomic_DNA"/>
</dbReference>
<gene>
    <name evidence="1" type="ordered locus">SCP1.118</name>
</gene>
<protein>
    <submittedName>
        <fullName evidence="1">Uncharacterized protein</fullName>
    </submittedName>
</protein>
<evidence type="ECO:0000313" key="2">
    <source>
        <dbReference type="Proteomes" id="UP000001973"/>
    </source>
</evidence>
<accession>Q9AD32</accession>
<reference evidence="1 2" key="4">
    <citation type="journal article" date="2009" name="Mol. Microbiol.">
        <title>Extracellular signalling, translational control, two repressors and an activator all contribute to the regulation of methylenomycin production in Streptomyces coelicolor.</title>
        <authorList>
            <person name="O'Rourke S."/>
            <person name="Wietzorrek A."/>
            <person name="Fowler K."/>
            <person name="Corre C."/>
            <person name="Challis G.L."/>
            <person name="Chater K.F."/>
        </authorList>
    </citation>
    <scope>NUCLEOTIDE SEQUENCE [LARGE SCALE GENOMIC DNA]</scope>
    <source>
        <strain evidence="2">ATCC BAA-471 / A3(2) / M145</strain>
    </source>
</reference>